<name>A0A1G8V2G9_9EURY</name>
<reference evidence="9" key="1">
    <citation type="submission" date="2016-10" db="EMBL/GenBank/DDBJ databases">
        <authorList>
            <person name="Varghese N."/>
            <person name="Submissions S."/>
        </authorList>
    </citation>
    <scope>NUCLEOTIDE SEQUENCE [LARGE SCALE GENOMIC DNA]</scope>
    <source>
        <strain evidence="9">B4,CECT 8067,JCM 17497</strain>
    </source>
</reference>
<evidence type="ECO:0000256" key="1">
    <source>
        <dbReference type="ARBA" id="ARBA00004651"/>
    </source>
</evidence>
<gene>
    <name evidence="8" type="ORF">SAMN04515672_1143</name>
</gene>
<dbReference type="InterPro" id="IPR050367">
    <property type="entry name" value="APC_superfamily"/>
</dbReference>
<feature type="transmembrane region" description="Helical" evidence="6">
    <location>
        <begin position="428"/>
        <end position="446"/>
    </location>
</feature>
<dbReference type="Gene3D" id="1.20.1740.10">
    <property type="entry name" value="Amino acid/polyamine transporter I"/>
    <property type="match status" value="1"/>
</dbReference>
<dbReference type="Gene3D" id="3.40.50.620">
    <property type="entry name" value="HUPs"/>
    <property type="match status" value="2"/>
</dbReference>
<dbReference type="CDD" id="cd00293">
    <property type="entry name" value="USP-like"/>
    <property type="match status" value="1"/>
</dbReference>
<dbReference type="InterPro" id="IPR006016">
    <property type="entry name" value="UspA"/>
</dbReference>
<evidence type="ECO:0000256" key="6">
    <source>
        <dbReference type="SAM" id="Phobius"/>
    </source>
</evidence>
<feature type="transmembrane region" description="Helical" evidence="6">
    <location>
        <begin position="9"/>
        <end position="30"/>
    </location>
</feature>
<dbReference type="GO" id="GO:0005886">
    <property type="term" value="C:plasma membrane"/>
    <property type="evidence" value="ECO:0007669"/>
    <property type="project" value="UniProtKB-SubCell"/>
</dbReference>
<evidence type="ECO:0000256" key="4">
    <source>
        <dbReference type="ARBA" id="ARBA00022989"/>
    </source>
</evidence>
<feature type="transmembrane region" description="Helical" evidence="6">
    <location>
        <begin position="400"/>
        <end position="422"/>
    </location>
</feature>
<feature type="transmembrane region" description="Helical" evidence="6">
    <location>
        <begin position="42"/>
        <end position="64"/>
    </location>
</feature>
<dbReference type="EMBL" id="FNFE01000001">
    <property type="protein sequence ID" value="SDJ60248.1"/>
    <property type="molecule type" value="Genomic_DNA"/>
</dbReference>
<feature type="transmembrane region" description="Helical" evidence="6">
    <location>
        <begin position="366"/>
        <end position="388"/>
    </location>
</feature>
<dbReference type="Proteomes" id="UP000198882">
    <property type="component" value="Unassembled WGS sequence"/>
</dbReference>
<keyword evidence="4 6" id="KW-1133">Transmembrane helix</keyword>
<proteinExistence type="predicted"/>
<keyword evidence="5 6" id="KW-0472">Membrane</keyword>
<evidence type="ECO:0000313" key="9">
    <source>
        <dbReference type="Proteomes" id="UP000198882"/>
    </source>
</evidence>
<dbReference type="PANTHER" id="PTHR42770:SF7">
    <property type="entry name" value="MEMBRANE PROTEIN"/>
    <property type="match status" value="1"/>
</dbReference>
<evidence type="ECO:0000259" key="7">
    <source>
        <dbReference type="Pfam" id="PF00582"/>
    </source>
</evidence>
<feature type="domain" description="UspA" evidence="7">
    <location>
        <begin position="505"/>
        <end position="626"/>
    </location>
</feature>
<feature type="transmembrane region" description="Helical" evidence="6">
    <location>
        <begin position="132"/>
        <end position="154"/>
    </location>
</feature>
<evidence type="ECO:0000256" key="2">
    <source>
        <dbReference type="ARBA" id="ARBA00022475"/>
    </source>
</evidence>
<keyword evidence="3 6" id="KW-0812">Transmembrane</keyword>
<accession>A0A1G8V2G9</accession>
<dbReference type="Pfam" id="PF00582">
    <property type="entry name" value="Usp"/>
    <property type="match status" value="1"/>
</dbReference>
<evidence type="ECO:0000256" key="3">
    <source>
        <dbReference type="ARBA" id="ARBA00022692"/>
    </source>
</evidence>
<dbReference type="Pfam" id="PF13520">
    <property type="entry name" value="AA_permease_2"/>
    <property type="match status" value="1"/>
</dbReference>
<dbReference type="AlphaFoldDB" id="A0A1G8V2G9"/>
<feature type="transmembrane region" description="Helical" evidence="6">
    <location>
        <begin position="161"/>
        <end position="183"/>
    </location>
</feature>
<keyword evidence="2" id="KW-1003">Cell membrane</keyword>
<dbReference type="OrthoDB" id="200469at2157"/>
<dbReference type="GO" id="GO:0022857">
    <property type="term" value="F:transmembrane transporter activity"/>
    <property type="evidence" value="ECO:0007669"/>
    <property type="project" value="InterPro"/>
</dbReference>
<dbReference type="SUPFAM" id="SSF52402">
    <property type="entry name" value="Adenine nucleotide alpha hydrolases-like"/>
    <property type="match status" value="2"/>
</dbReference>
<dbReference type="PANTHER" id="PTHR42770">
    <property type="entry name" value="AMINO ACID TRANSPORTER-RELATED"/>
    <property type="match status" value="1"/>
</dbReference>
<feature type="transmembrane region" description="Helical" evidence="6">
    <location>
        <begin position="234"/>
        <end position="258"/>
    </location>
</feature>
<protein>
    <submittedName>
        <fullName evidence="8">Amino acid transporter</fullName>
    </submittedName>
</protein>
<feature type="transmembrane region" description="Helical" evidence="6">
    <location>
        <begin position="203"/>
        <end position="222"/>
    </location>
</feature>
<sequence>MAKDLERDLGLFAVIAISMGAMIGSGIFILPGVAMAEAGPAVILAFVIAAILVVPAALSIAELGTAMPEAGGDYVFIERGLGPTFGTIAGLGTWLMLMLKGSLALYGGMFYINFVYQLPTWDLAVPAVESTLTIPGVRALGITFAIVLIAVNLFGVKQTGGLQLIMVIVMLAILSAFVAGSIIQVEGANFDGFFDEGIDGILSATALVLVSYAGVTKVAAVAEEIENPGRNLPLGLLVSLIATAFLYALLVFVLVGVVEGEALTGTEEPMAEATELLFGEVTIWGGIPLGTLAVGAIVLAALLALISTANAGILTASRYPLALSRDNLFLSKFEYIHPRFSTPFVAILTTGAIIIFIVATQEVDEIAKMAGAFQILVYILVCGALIAFRERDLEWYNPDFHTPGYPWVQLFGIFSGIFIISQMDVQEIVGSIVIVIFGFVWFRWYAKEKVEREGVAKGLARREASKQFVRDTEAQLEEGADSPQPARATDQYELLIPIRQDVSREQEDALIQMAAPIVSRRNGRIRVVRFDEVPDQVPLDTAAEELSEADIEFEERTDELVRYLEVPVEVGEIVSHDTRHAVVNFADRIGADLILARQEATSRLGTLLGRDTDWIMDHAPCDVVFVQHEQRVQVDEIAIVTDRSPFNDPLKVELADAMADVLGARIRFCYAVSENAPEELTETIEEYHAELDDLCTVPVDSTIVRANDSVEGLSRALESADIVILSTVTHRRLPDLVIEQRSDRLAAAIDQPVLLVHSKQTRRGSFLRPILDRVLFD</sequence>
<comment type="subcellular location">
    <subcellularLocation>
        <location evidence="1">Cell membrane</location>
        <topology evidence="1">Multi-pass membrane protein</topology>
    </subcellularLocation>
</comment>
<dbReference type="InterPro" id="IPR014729">
    <property type="entry name" value="Rossmann-like_a/b/a_fold"/>
</dbReference>
<dbReference type="STRING" id="1095776.SAMN04515672_1143"/>
<feature type="transmembrane region" description="Helical" evidence="6">
    <location>
        <begin position="292"/>
        <end position="319"/>
    </location>
</feature>
<organism evidence="8 9">
    <name type="scientific">Natronorubrum texcoconense</name>
    <dbReference type="NCBI Taxonomy" id="1095776"/>
    <lineage>
        <taxon>Archaea</taxon>
        <taxon>Methanobacteriati</taxon>
        <taxon>Methanobacteriota</taxon>
        <taxon>Stenosarchaea group</taxon>
        <taxon>Halobacteria</taxon>
        <taxon>Halobacteriales</taxon>
        <taxon>Natrialbaceae</taxon>
        <taxon>Natronorubrum</taxon>
    </lineage>
</organism>
<keyword evidence="9" id="KW-1185">Reference proteome</keyword>
<dbReference type="InterPro" id="IPR002293">
    <property type="entry name" value="AA/rel_permease1"/>
</dbReference>
<evidence type="ECO:0000256" key="5">
    <source>
        <dbReference type="ARBA" id="ARBA00023136"/>
    </source>
</evidence>
<evidence type="ECO:0000313" key="8">
    <source>
        <dbReference type="EMBL" id="SDJ60248.1"/>
    </source>
</evidence>
<dbReference type="RefSeq" id="WP_090303590.1">
    <property type="nucleotide sequence ID" value="NZ_FNFE01000001.1"/>
</dbReference>
<feature type="transmembrane region" description="Helical" evidence="6">
    <location>
        <begin position="340"/>
        <end position="360"/>
    </location>
</feature>